<proteinExistence type="predicted"/>
<evidence type="ECO:0000313" key="4">
    <source>
        <dbReference type="EMBL" id="MBR9972102.1"/>
    </source>
</evidence>
<evidence type="ECO:0000256" key="2">
    <source>
        <dbReference type="SAM" id="Coils"/>
    </source>
</evidence>
<reference evidence="4 5" key="1">
    <citation type="submission" date="2021-04" db="EMBL/GenBank/DDBJ databases">
        <title>Magnetospirillum sulfuroxidans sp. nov., a facultative chemolithoautotrophic sulfur-oxidizing alphaproteobacterium isolated from freshwater sediment and proposals for Paramagetospirillum gen. nov., and Magnetospirillaceae fam. nov.</title>
        <authorList>
            <person name="Koziaeva V."/>
            <person name="Geelhoed J.S."/>
            <person name="Sorokin D.Y."/>
            <person name="Grouzdev D.S."/>
        </authorList>
    </citation>
    <scope>NUCLEOTIDE SEQUENCE [LARGE SCALE GENOMIC DNA]</scope>
    <source>
        <strain evidence="4 5">J10</strain>
    </source>
</reference>
<evidence type="ECO:0000256" key="1">
    <source>
        <dbReference type="ARBA" id="ARBA00023172"/>
    </source>
</evidence>
<keyword evidence="2" id="KW-0175">Coiled coil</keyword>
<dbReference type="Gene3D" id="1.10.443.10">
    <property type="entry name" value="Intergrase catalytic core"/>
    <property type="match status" value="1"/>
</dbReference>
<dbReference type="InterPro" id="IPR011010">
    <property type="entry name" value="DNA_brk_join_enz"/>
</dbReference>
<dbReference type="InterPro" id="IPR024965">
    <property type="entry name" value="Putative_integrase"/>
</dbReference>
<evidence type="ECO:0000313" key="5">
    <source>
        <dbReference type="Proteomes" id="UP000680714"/>
    </source>
</evidence>
<name>A0ABS5ID51_9PROT</name>
<comment type="caution">
    <text evidence="4">The sequence shown here is derived from an EMBL/GenBank/DDBJ whole genome shotgun (WGS) entry which is preliminary data.</text>
</comment>
<evidence type="ECO:0000259" key="3">
    <source>
        <dbReference type="Pfam" id="PF00589"/>
    </source>
</evidence>
<dbReference type="InterPro" id="IPR013762">
    <property type="entry name" value="Integrase-like_cat_sf"/>
</dbReference>
<feature type="domain" description="Tyr recombinase" evidence="3">
    <location>
        <begin position="743"/>
        <end position="787"/>
    </location>
</feature>
<dbReference type="Proteomes" id="UP000680714">
    <property type="component" value="Unassembled WGS sequence"/>
</dbReference>
<feature type="coiled-coil region" evidence="2">
    <location>
        <begin position="909"/>
        <end position="936"/>
    </location>
</feature>
<dbReference type="Pfam" id="PF13009">
    <property type="entry name" value="Integrase_2"/>
    <property type="match status" value="1"/>
</dbReference>
<dbReference type="Pfam" id="PF00589">
    <property type="entry name" value="Phage_integrase"/>
    <property type="match status" value="1"/>
</dbReference>
<keyword evidence="5" id="KW-1185">Reference proteome</keyword>
<sequence length="1119" mass="125880">MAEIDFPNEGNVIDLLEDGALVNTTDNTFVLLQGVPSIDDIRKAHSRFKEAVTNHLVWVMASPVDELDQTIGSVRRSGSKVSSLSLVALSYNGTSLVYCQAEPLVLSLGELGYISNITARGARRRASKKDGNLPEVIGKLNPSQVRDLMTYAEANFGWDKVLKPAYSAGLSELEKLIKSNRSAQSILSTVADKAHSFLAGGTTDVRTGWAWFAQWLCREGIWIQPFSHVGSLDRLTFVPFNYLWVDIFCPDIGNWRSLVRNAWQLWRNRAREAEREVLAACRQLLHSTNAAQFSHLSLGPFAALRTLHLDRNQSGRATGFNSLARLACTAFDVDLLDMDEAQLFEGRRRLALQHGTGLFAWVERPTKRNTQRYQELVGPPPPRFPDFLRQWAENFRELFPLLEAKSVYGPSDSLNLFLVYLAKLGEERAPRTLAELVREKHINSFGNPAHYTFMDFLRHADIHPDRKNTALTRLAQVWILASKRDGFGGRLTCPIDRKVDQFGRSNKRRARTPRKAIDQEILAILMRENRRDNFVFARNLARYDRIVFDREAGKASTEFWPALPILFDLIFSTGMRKSSALWLDSAEGDESWPDPETLRELPNPLGLAEKGRRAGFLRVMEIAPGQRVLGMHLEVNKTGSYEVPYVDPAAAHQYVQMRDWQIRFNPAKKSIAALRGKEKHLVDHDLVASVYPVFRDPQGGALMQPPTDPTVNRYWIDLLKHCQPLVDETLGYEYPLVLGDDQPRWDIHSLRVTVVSVLLDNGVPIHVVQMLVGHATPIMTWHYKAVDLAAVHRGIQEGFEFRKLALSAERLAAMDEDEMEAEIFKAVGEPVTLRSSEDWAGISMLKDNFEWGAGSWEVLAHGICPGGDCATGGEYYKNAYQPVFRPRACSRCRYRITGPAFLNGLILRLNALMIDIKQSMNREAELEDEVVAAEDSGRPTAALRGAIGKMRETRDSLFAEWCAELRTIHACESMMQTASDSTPLPVITGITEAEVRTRLSETHFLNLMHTVLRDAAVVSGGLADVPHGTREMRDELLLRVARSNGVEKFFYSMDERTRRKALDRFGDILLDTAPPEAVEDLIDGRQHFEGLPGLDAAIMAFVQQLDERANGGILETMNQ</sequence>
<protein>
    <submittedName>
        <fullName evidence="4">Tyrosine-type recombinase/integrase</fullName>
    </submittedName>
</protein>
<gene>
    <name evidence="4" type="ORF">KEC16_10270</name>
</gene>
<dbReference type="RefSeq" id="WP_211548527.1">
    <property type="nucleotide sequence ID" value="NZ_JAGTUF010000008.1"/>
</dbReference>
<organism evidence="4 5">
    <name type="scientific">Magnetospirillum sulfuroxidans</name>
    <dbReference type="NCBI Taxonomy" id="611300"/>
    <lineage>
        <taxon>Bacteria</taxon>
        <taxon>Pseudomonadati</taxon>
        <taxon>Pseudomonadota</taxon>
        <taxon>Alphaproteobacteria</taxon>
        <taxon>Rhodospirillales</taxon>
        <taxon>Rhodospirillaceae</taxon>
        <taxon>Magnetospirillum</taxon>
    </lineage>
</organism>
<dbReference type="SUPFAM" id="SSF56349">
    <property type="entry name" value="DNA breaking-rejoining enzymes"/>
    <property type="match status" value="1"/>
</dbReference>
<dbReference type="EMBL" id="JAGTUF010000008">
    <property type="protein sequence ID" value="MBR9972102.1"/>
    <property type="molecule type" value="Genomic_DNA"/>
</dbReference>
<accession>A0ABS5ID51</accession>
<dbReference type="InterPro" id="IPR002104">
    <property type="entry name" value="Integrase_catalytic"/>
</dbReference>
<keyword evidence="1" id="KW-0233">DNA recombination</keyword>